<reference evidence="3 4" key="1">
    <citation type="submission" date="2020-08" db="EMBL/GenBank/DDBJ databases">
        <title>A novel species.</title>
        <authorList>
            <person name="Gao J."/>
        </authorList>
    </citation>
    <scope>NUCLEOTIDE SEQUENCE [LARGE SCALE GENOMIC DNA]</scope>
    <source>
        <strain evidence="3 4">CRPJ-33</strain>
    </source>
</reference>
<evidence type="ECO:0000256" key="2">
    <source>
        <dbReference type="SAM" id="MobiDB-lite"/>
    </source>
</evidence>
<accession>A0A7H0I2H9</accession>
<protein>
    <submittedName>
        <fullName evidence="3">Glycosyltransferase family 2 protein</fullName>
    </submittedName>
</protein>
<keyword evidence="3" id="KW-0808">Transferase</keyword>
<sequence>MVSHPLRRATDRVPAGTPSAAPGPAPSRPAVSLVVPVRGDARGASWLLEQVPECVEEIVLVGGARALERVRVPAAVTAGVRRVEQPGGGTGDVPHAGMLAACGERVVLIASNGSMSPKDVPHYLHYLDSGYDFVKGSRFIAGGCSAGYPLVRRAGHVVLLFLARRLYGQRLTDLWFGFCAFRREFVPVLELRPDGVELGAEMVVHALHYGLRVAEVPGRERTRPPEAVRAATFRDGARILGTMLRERPRTALPRLVRLLPARSRPGPGPEAVRRGVDSAPPPGGGA</sequence>
<gene>
    <name evidence="3" type="ORF">IAG43_31545</name>
</gene>
<dbReference type="GO" id="GO:0016740">
    <property type="term" value="F:transferase activity"/>
    <property type="evidence" value="ECO:0007669"/>
    <property type="project" value="UniProtKB-KW"/>
</dbReference>
<name>A0A7H0I2H9_9ACTN</name>
<organism evidence="3 4">
    <name type="scientific">Streptomyces genisteinicus</name>
    <dbReference type="NCBI Taxonomy" id="2768068"/>
    <lineage>
        <taxon>Bacteria</taxon>
        <taxon>Bacillati</taxon>
        <taxon>Actinomycetota</taxon>
        <taxon>Actinomycetes</taxon>
        <taxon>Kitasatosporales</taxon>
        <taxon>Streptomycetaceae</taxon>
        <taxon>Streptomyces</taxon>
    </lineage>
</organism>
<dbReference type="Proteomes" id="UP000516230">
    <property type="component" value="Chromosome"/>
</dbReference>
<evidence type="ECO:0000313" key="4">
    <source>
        <dbReference type="Proteomes" id="UP000516230"/>
    </source>
</evidence>
<dbReference type="InterPro" id="IPR050256">
    <property type="entry name" value="Glycosyltransferase_2"/>
</dbReference>
<dbReference type="AlphaFoldDB" id="A0A7H0I2H9"/>
<dbReference type="InterPro" id="IPR029044">
    <property type="entry name" value="Nucleotide-diphossugar_trans"/>
</dbReference>
<comment type="similarity">
    <text evidence="1">Belongs to the glycosyltransferase 2 family.</text>
</comment>
<dbReference type="PANTHER" id="PTHR48090:SF7">
    <property type="entry name" value="RFBJ PROTEIN"/>
    <property type="match status" value="1"/>
</dbReference>
<dbReference type="RefSeq" id="WP_187744048.1">
    <property type="nucleotide sequence ID" value="NZ_CP060825.1"/>
</dbReference>
<dbReference type="Gene3D" id="3.90.550.10">
    <property type="entry name" value="Spore Coat Polysaccharide Biosynthesis Protein SpsA, Chain A"/>
    <property type="match status" value="1"/>
</dbReference>
<proteinExistence type="inferred from homology"/>
<feature type="region of interest" description="Disordered" evidence="2">
    <location>
        <begin position="260"/>
        <end position="286"/>
    </location>
</feature>
<dbReference type="EMBL" id="CP060825">
    <property type="protein sequence ID" value="QNP66995.1"/>
    <property type="molecule type" value="Genomic_DNA"/>
</dbReference>
<dbReference type="SUPFAM" id="SSF53448">
    <property type="entry name" value="Nucleotide-diphospho-sugar transferases"/>
    <property type="match status" value="1"/>
</dbReference>
<evidence type="ECO:0000313" key="3">
    <source>
        <dbReference type="EMBL" id="QNP66995.1"/>
    </source>
</evidence>
<evidence type="ECO:0000256" key="1">
    <source>
        <dbReference type="ARBA" id="ARBA00006739"/>
    </source>
</evidence>
<dbReference type="PANTHER" id="PTHR48090">
    <property type="entry name" value="UNDECAPRENYL-PHOSPHATE 4-DEOXY-4-FORMAMIDO-L-ARABINOSE TRANSFERASE-RELATED"/>
    <property type="match status" value="1"/>
</dbReference>
<dbReference type="KEGG" id="sgj:IAG43_31545"/>
<feature type="region of interest" description="Disordered" evidence="2">
    <location>
        <begin position="1"/>
        <end position="30"/>
    </location>
</feature>
<keyword evidence="4" id="KW-1185">Reference proteome</keyword>